<feature type="non-terminal residue" evidence="3">
    <location>
        <position position="599"/>
    </location>
</feature>
<dbReference type="InterPro" id="IPR015421">
    <property type="entry name" value="PyrdxlP-dep_Trfase_major"/>
</dbReference>
<dbReference type="InterPro" id="IPR000192">
    <property type="entry name" value="Aminotrans_V_dom"/>
</dbReference>
<reference evidence="3 4" key="1">
    <citation type="journal article" date="2021" name="Nat. Plants">
        <title>The Taxus genome provides insights into paclitaxel biosynthesis.</title>
        <authorList>
            <person name="Xiong X."/>
            <person name="Gou J."/>
            <person name="Liao Q."/>
            <person name="Li Y."/>
            <person name="Zhou Q."/>
            <person name="Bi G."/>
            <person name="Li C."/>
            <person name="Du R."/>
            <person name="Wang X."/>
            <person name="Sun T."/>
            <person name="Guo L."/>
            <person name="Liang H."/>
            <person name="Lu P."/>
            <person name="Wu Y."/>
            <person name="Zhang Z."/>
            <person name="Ro D.K."/>
            <person name="Shang Y."/>
            <person name="Huang S."/>
            <person name="Yan J."/>
        </authorList>
    </citation>
    <scope>NUCLEOTIDE SEQUENCE [LARGE SCALE GENOMIC DNA]</scope>
    <source>
        <strain evidence="3">Ta-2019</strain>
    </source>
</reference>
<feature type="domain" description="Aminotransferase class V" evidence="2">
    <location>
        <begin position="60"/>
        <end position="400"/>
    </location>
</feature>
<dbReference type="InterPro" id="IPR015424">
    <property type="entry name" value="PyrdxlP-dep_Trfase"/>
</dbReference>
<keyword evidence="4" id="KW-1185">Reference proteome</keyword>
<protein>
    <recommendedName>
        <fullName evidence="2">Aminotransferase class V domain-containing protein</fullName>
    </recommendedName>
</protein>
<dbReference type="Gene3D" id="3.40.640.10">
    <property type="entry name" value="Type I PLP-dependent aspartate aminotransferase-like (Major domain)"/>
    <property type="match status" value="1"/>
</dbReference>
<dbReference type="Proteomes" id="UP000824469">
    <property type="component" value="Unassembled WGS sequence"/>
</dbReference>
<dbReference type="PANTHER" id="PTHR43586">
    <property type="entry name" value="CYSTEINE DESULFURASE"/>
    <property type="match status" value="1"/>
</dbReference>
<evidence type="ECO:0000259" key="2">
    <source>
        <dbReference type="Pfam" id="PF00266"/>
    </source>
</evidence>
<accession>A0AA38GRY1</accession>
<keyword evidence="1" id="KW-0663">Pyridoxal phosphate</keyword>
<dbReference type="InterPro" id="IPR015422">
    <property type="entry name" value="PyrdxlP-dep_Trfase_small"/>
</dbReference>
<comment type="caution">
    <text evidence="3">The sequence shown here is derived from an EMBL/GenBank/DDBJ whole genome shotgun (WGS) entry which is preliminary data.</text>
</comment>
<evidence type="ECO:0000313" key="3">
    <source>
        <dbReference type="EMBL" id="KAH9327942.1"/>
    </source>
</evidence>
<dbReference type="OMA" id="TKRDRHK"/>
<dbReference type="EMBL" id="JAHRHJ020000001">
    <property type="protein sequence ID" value="KAH9327942.1"/>
    <property type="molecule type" value="Genomic_DNA"/>
</dbReference>
<proteinExistence type="predicted"/>
<organism evidence="3 4">
    <name type="scientific">Taxus chinensis</name>
    <name type="common">Chinese yew</name>
    <name type="synonym">Taxus wallichiana var. chinensis</name>
    <dbReference type="NCBI Taxonomy" id="29808"/>
    <lineage>
        <taxon>Eukaryota</taxon>
        <taxon>Viridiplantae</taxon>
        <taxon>Streptophyta</taxon>
        <taxon>Embryophyta</taxon>
        <taxon>Tracheophyta</taxon>
        <taxon>Spermatophyta</taxon>
        <taxon>Pinopsida</taxon>
        <taxon>Pinidae</taxon>
        <taxon>Conifers II</taxon>
        <taxon>Cupressales</taxon>
        <taxon>Taxaceae</taxon>
        <taxon>Taxus</taxon>
    </lineage>
</organism>
<dbReference type="Pfam" id="PF00266">
    <property type="entry name" value="Aminotran_5"/>
    <property type="match status" value="1"/>
</dbReference>
<dbReference type="SUPFAM" id="SSF53383">
    <property type="entry name" value="PLP-dependent transferases"/>
    <property type="match status" value="1"/>
</dbReference>
<dbReference type="AlphaFoldDB" id="A0AA38GRY1"/>
<gene>
    <name evidence="3" type="ORF">KI387_000050</name>
</gene>
<sequence>MNTIQEDSNTSVEDSIPSFDAPLACHESESVQEKCAWLRSQIVGNDVEIQTAFGRRRLTYADHTATGRCLYNIENYIVENVLPYYGNTHTNDSFVGQHTSKMVNEATKYIKHCMGGSEEDALLFCGSGATAAIKRLQEIIGIAVLATMRSRLLRVMTPNENWVVFVGPHEHHSNLLSWRQSLAQVVEIQATKDGLINMTMLKCALEDPMYKQHPKLGSFSACSNVTGISIDTRALARLLHEHGAFACFDFATSAPYTKIDMQSGEMEGYDAIYVSPHKFIGGLGTPGILLMSKNLYILNNQPPSTCGGGTIRYVNGFNEEDTLYYEEIEEREDAGTPAIIQKCKAALAFWVKEFMGSTLIESREDFFIQTAMKHLLQNPNIHILGNTTVKRQPVLSFLLYTRKLEMDHQREETKTKGETTQRGKPLQGRFVTKLLNDLFGIEARGGCACAGPYGHFLLHVDEAQSLAFRSAIKKGYDGLKPGWTRLSFSYYICDDEFEFIISAIEFLAKYGQRFLVLYDFNWKTGDWSINQKTMAKILNNGAFPILNTKLDSIVFGHENIQQKYRIYITKAKQIAEALPKFPKERYVPKDVDMDLLLYM</sequence>
<name>A0AA38GRY1_TAXCH</name>
<dbReference type="PANTHER" id="PTHR43586:SF8">
    <property type="entry name" value="CYSTEINE DESULFURASE 1, CHLOROPLASTIC"/>
    <property type="match status" value="1"/>
</dbReference>
<evidence type="ECO:0000313" key="4">
    <source>
        <dbReference type="Proteomes" id="UP000824469"/>
    </source>
</evidence>
<dbReference type="Gene3D" id="3.90.1150.10">
    <property type="entry name" value="Aspartate Aminotransferase, domain 1"/>
    <property type="match status" value="1"/>
</dbReference>
<evidence type="ECO:0000256" key="1">
    <source>
        <dbReference type="ARBA" id="ARBA00022898"/>
    </source>
</evidence>